<evidence type="ECO:0000256" key="3">
    <source>
        <dbReference type="ARBA" id="ARBA00022964"/>
    </source>
</evidence>
<reference evidence="7" key="1">
    <citation type="submission" date="2018-05" db="EMBL/GenBank/DDBJ databases">
        <authorList>
            <person name="Lanie J.A."/>
            <person name="Ng W.-L."/>
            <person name="Kazmierczak K.M."/>
            <person name="Andrzejewski T.M."/>
            <person name="Davidsen T.M."/>
            <person name="Wayne K.J."/>
            <person name="Tettelin H."/>
            <person name="Glass J.I."/>
            <person name="Rusch D."/>
            <person name="Podicherti R."/>
            <person name="Tsui H.-C.T."/>
            <person name="Winkler M.E."/>
        </authorList>
    </citation>
    <scope>NUCLEOTIDE SEQUENCE</scope>
</reference>
<dbReference type="AlphaFoldDB" id="A0A381WC08"/>
<evidence type="ECO:0000256" key="4">
    <source>
        <dbReference type="ARBA" id="ARBA00023002"/>
    </source>
</evidence>
<evidence type="ECO:0000256" key="5">
    <source>
        <dbReference type="ARBA" id="ARBA00023004"/>
    </source>
</evidence>
<keyword evidence="5" id="KW-0408">Iron</keyword>
<name>A0A381WC08_9ZZZZ</name>
<dbReference type="Gene3D" id="3.60.130.10">
    <property type="entry name" value="Clavaminate synthase-like"/>
    <property type="match status" value="1"/>
</dbReference>
<dbReference type="EMBL" id="UINC01011320">
    <property type="protein sequence ID" value="SVA50012.1"/>
    <property type="molecule type" value="Genomic_DNA"/>
</dbReference>
<dbReference type="PANTHER" id="PTHR30468:SF1">
    <property type="entry name" value="ALPHA-KETOGLUTARATE-DEPENDENT SULFONATE DIOXYGENASE"/>
    <property type="match status" value="1"/>
</dbReference>
<proteinExistence type="inferred from homology"/>
<dbReference type="GO" id="GO:0016706">
    <property type="term" value="F:2-oxoglutarate-dependent dioxygenase activity"/>
    <property type="evidence" value="ECO:0007669"/>
    <property type="project" value="TreeGrafter"/>
</dbReference>
<gene>
    <name evidence="7" type="ORF">METZ01_LOCUS102866</name>
</gene>
<keyword evidence="4" id="KW-0560">Oxidoreductase</keyword>
<dbReference type="Pfam" id="PF02668">
    <property type="entry name" value="TauD"/>
    <property type="match status" value="1"/>
</dbReference>
<evidence type="ECO:0000256" key="2">
    <source>
        <dbReference type="ARBA" id="ARBA00022723"/>
    </source>
</evidence>
<comment type="similarity">
    <text evidence="1">Belongs to the TfdA dioxygenase family.</text>
</comment>
<evidence type="ECO:0000313" key="7">
    <source>
        <dbReference type="EMBL" id="SVA50012.1"/>
    </source>
</evidence>
<accession>A0A381WC08</accession>
<dbReference type="SUPFAM" id="SSF51197">
    <property type="entry name" value="Clavaminate synthase-like"/>
    <property type="match status" value="1"/>
</dbReference>
<keyword evidence="2" id="KW-0479">Metal-binding</keyword>
<evidence type="ECO:0000259" key="6">
    <source>
        <dbReference type="Pfam" id="PF02668"/>
    </source>
</evidence>
<keyword evidence="3" id="KW-0223">Dioxygenase</keyword>
<protein>
    <recommendedName>
        <fullName evidence="6">TauD/TfdA-like domain-containing protein</fullName>
    </recommendedName>
</protein>
<feature type="domain" description="TauD/TfdA-like" evidence="6">
    <location>
        <begin position="8"/>
        <end position="207"/>
    </location>
</feature>
<dbReference type="PANTHER" id="PTHR30468">
    <property type="entry name" value="ALPHA-KETOGLUTARATE-DEPENDENT SULFONATE DIOXYGENASE"/>
    <property type="match status" value="1"/>
</dbReference>
<sequence length="207" mass="22702">MTNRTIDVNPIAGALGAEISSVDLAGPIADNTLAEIKEAFSEHLVLFFRDQELSPQQHADFAGLFADLVPHPFVESIEGIPGIIEIVKERDEKTNWGGILLHSDLTFFEEPPMGAALYAREVPPHGGDTLWVNMYLAYEALSEGMKDLLGGLNAVHTSDSPASYSENYKGMHAKHNEAHSTVHPAVITHPQTGRKALYTNKGYTKYF</sequence>
<dbReference type="GO" id="GO:0046872">
    <property type="term" value="F:metal ion binding"/>
    <property type="evidence" value="ECO:0007669"/>
    <property type="project" value="UniProtKB-KW"/>
</dbReference>
<organism evidence="7">
    <name type="scientific">marine metagenome</name>
    <dbReference type="NCBI Taxonomy" id="408172"/>
    <lineage>
        <taxon>unclassified sequences</taxon>
        <taxon>metagenomes</taxon>
        <taxon>ecological metagenomes</taxon>
    </lineage>
</organism>
<dbReference type="InterPro" id="IPR051323">
    <property type="entry name" value="AtsK-like"/>
</dbReference>
<feature type="non-terminal residue" evidence="7">
    <location>
        <position position="207"/>
    </location>
</feature>
<evidence type="ECO:0000256" key="1">
    <source>
        <dbReference type="ARBA" id="ARBA00005896"/>
    </source>
</evidence>
<dbReference type="GO" id="GO:0005737">
    <property type="term" value="C:cytoplasm"/>
    <property type="evidence" value="ECO:0007669"/>
    <property type="project" value="TreeGrafter"/>
</dbReference>
<dbReference type="InterPro" id="IPR003819">
    <property type="entry name" value="TauD/TfdA-like"/>
</dbReference>
<dbReference type="InterPro" id="IPR042098">
    <property type="entry name" value="TauD-like_sf"/>
</dbReference>